<evidence type="ECO:0000313" key="2">
    <source>
        <dbReference type="EMBL" id="AXE37805.1"/>
    </source>
</evidence>
<dbReference type="KEGG" id="acij:JS278_00613"/>
<dbReference type="OrthoDB" id="8451629at2"/>
<proteinExistence type="predicted"/>
<evidence type="ECO:0000259" key="1">
    <source>
        <dbReference type="Pfam" id="PF10006"/>
    </source>
</evidence>
<reference evidence="2 3" key="1">
    <citation type="submission" date="2017-12" db="EMBL/GenBank/DDBJ databases">
        <title>The whole genome sequence of the Acidipropionibacterium virtanenii sp. nov. type strain JS278.</title>
        <authorList>
            <person name="Laine P."/>
            <person name="Deptula P."/>
            <person name="Varmanen P."/>
            <person name="Auvinen P."/>
        </authorList>
    </citation>
    <scope>NUCLEOTIDE SEQUENCE [LARGE SCALE GENOMIC DNA]</scope>
    <source>
        <strain evidence="2 3">JS278</strain>
    </source>
</reference>
<dbReference type="Pfam" id="PF10006">
    <property type="entry name" value="DUF2249"/>
    <property type="match status" value="1"/>
</dbReference>
<dbReference type="RefSeq" id="WP_114043917.1">
    <property type="nucleotide sequence ID" value="NZ_CP025198.1"/>
</dbReference>
<dbReference type="AlphaFoldDB" id="A0A344URA7"/>
<dbReference type="EMBL" id="CP025198">
    <property type="protein sequence ID" value="AXE37805.1"/>
    <property type="molecule type" value="Genomic_DNA"/>
</dbReference>
<evidence type="ECO:0000313" key="3">
    <source>
        <dbReference type="Proteomes" id="UP000251995"/>
    </source>
</evidence>
<feature type="domain" description="DUF2249" evidence="1">
    <location>
        <begin position="24"/>
        <end position="95"/>
    </location>
</feature>
<dbReference type="Proteomes" id="UP000251995">
    <property type="component" value="Chromosome"/>
</dbReference>
<accession>A0A344URA7</accession>
<organism evidence="2 3">
    <name type="scientific">Acidipropionibacterium virtanenii</name>
    <dbReference type="NCBI Taxonomy" id="2057246"/>
    <lineage>
        <taxon>Bacteria</taxon>
        <taxon>Bacillati</taxon>
        <taxon>Actinomycetota</taxon>
        <taxon>Actinomycetes</taxon>
        <taxon>Propionibacteriales</taxon>
        <taxon>Propionibacteriaceae</taxon>
        <taxon>Acidipropionibacterium</taxon>
    </lineage>
</organism>
<keyword evidence="3" id="KW-1185">Reference proteome</keyword>
<name>A0A344URA7_9ACTN</name>
<sequence length="99" mass="10553">MTHEIPITETHHCACGETDEGLPVLDVRTIPHAIRHGSVIGAFAQLAPGQAMALVAPHNPLPLLGQLQQINGDALDISYLEEGTADNDGAWKLKLTRVA</sequence>
<dbReference type="InterPro" id="IPR018720">
    <property type="entry name" value="DUF2249"/>
</dbReference>
<gene>
    <name evidence="2" type="ORF">JS278_00613</name>
</gene>
<protein>
    <recommendedName>
        <fullName evidence="1">DUF2249 domain-containing protein</fullName>
    </recommendedName>
</protein>